<feature type="chain" id="PRO_5001516162" evidence="1">
    <location>
        <begin position="24"/>
        <end position="246"/>
    </location>
</feature>
<sequence>MKLAGSLLCIILVIIENNNSAHSYQPGAIFCHPGSRRYPLRSCVSLCYMINGQAFAIPHRDGIPCLFKKWGQWTIGQCSKGVCTAMAYPRPKPCDNVYRGEGYTSNCSYTCSQGRYGPRLVYYSAGTACIHINAKGVPIGGPGICRAGKCVRYDELDESEIWAAEHIFHEKYHKCKDKENSAKIVLSDCRHYCRTDSGLFFGYYGSGYDNSCFLFDRAEPHRHGWCCRGKCIREAHCNGTDNRRLE</sequence>
<organism evidence="2">
    <name type="scientific">Amblyomma parvum</name>
    <name type="common">South American tick</name>
    <dbReference type="NCBI Taxonomy" id="251391"/>
    <lineage>
        <taxon>Eukaryota</taxon>
        <taxon>Metazoa</taxon>
        <taxon>Ecdysozoa</taxon>
        <taxon>Arthropoda</taxon>
        <taxon>Chelicerata</taxon>
        <taxon>Arachnida</taxon>
        <taxon>Acari</taxon>
        <taxon>Parasitiformes</taxon>
        <taxon>Ixodida</taxon>
        <taxon>Ixodoidea</taxon>
        <taxon>Ixodidae</taxon>
        <taxon>Amblyomminae</taxon>
        <taxon>Amblyomma</taxon>
    </lineage>
</organism>
<name>A0A023G311_AMBPA</name>
<keyword evidence="1" id="KW-0732">Signal</keyword>
<dbReference type="EMBL" id="GBBL01000020">
    <property type="protein sequence ID" value="JAC27300.1"/>
    <property type="molecule type" value="mRNA"/>
</dbReference>
<accession>A0A023G311</accession>
<protein>
    <submittedName>
        <fullName evidence="2">Putative basic tail protein</fullName>
    </submittedName>
</protein>
<reference evidence="2" key="1">
    <citation type="submission" date="2014-03" db="EMBL/GenBank/DDBJ databases">
        <title>The sialotranscriptome of Amblyomma triste, Amblyomma parvum and Amblyomma cajennense ticks, uncovered by 454-based RNA-seq.</title>
        <authorList>
            <person name="Garcia G.R."/>
            <person name="Gardinassi L.G."/>
            <person name="Ribeiro J.M."/>
            <person name="Anatrielo E."/>
            <person name="Ferreira B.R."/>
            <person name="Moreira H.N."/>
            <person name="Mafra C."/>
            <person name="Olegario M.M."/>
            <person name="Szabo P.J."/>
            <person name="Miranda-Santos I.K."/>
            <person name="Maruyama S.R."/>
        </authorList>
    </citation>
    <scope>NUCLEOTIDE SEQUENCE</scope>
    <source>
        <strain evidence="2">Araguapaz</strain>
        <tissue evidence="2">Salivary glands</tissue>
    </source>
</reference>
<proteinExistence type="evidence at transcript level"/>
<evidence type="ECO:0000256" key="1">
    <source>
        <dbReference type="SAM" id="SignalP"/>
    </source>
</evidence>
<feature type="signal peptide" evidence="1">
    <location>
        <begin position="1"/>
        <end position="23"/>
    </location>
</feature>
<dbReference type="AlphaFoldDB" id="A0A023G311"/>
<evidence type="ECO:0000313" key="2">
    <source>
        <dbReference type="EMBL" id="JAC27300.1"/>
    </source>
</evidence>